<dbReference type="OrthoDB" id="188035at2759"/>
<accession>A0A084B2U8</accession>
<feature type="transmembrane region" description="Helical" evidence="2">
    <location>
        <begin position="259"/>
        <end position="282"/>
    </location>
</feature>
<keyword evidence="4" id="KW-1185">Reference proteome</keyword>
<dbReference type="PANTHER" id="PTHR18640:SF5">
    <property type="entry name" value="SODIUM_BILE ACID COTRANSPORTER 7"/>
    <property type="match status" value="1"/>
</dbReference>
<dbReference type="GO" id="GO:0005886">
    <property type="term" value="C:plasma membrane"/>
    <property type="evidence" value="ECO:0007669"/>
    <property type="project" value="TreeGrafter"/>
</dbReference>
<gene>
    <name evidence="3" type="ORF">S7711_06018</name>
</gene>
<dbReference type="HOGENOM" id="CLU_039013_3_1_1"/>
<dbReference type="InterPro" id="IPR016833">
    <property type="entry name" value="Put_Na-Bile_cotransptr"/>
</dbReference>
<feature type="compositionally biased region" description="Basic and acidic residues" evidence="1">
    <location>
        <begin position="429"/>
        <end position="438"/>
    </location>
</feature>
<evidence type="ECO:0008006" key="5">
    <source>
        <dbReference type="Google" id="ProtNLM"/>
    </source>
</evidence>
<dbReference type="AlphaFoldDB" id="A0A084B2U8"/>
<dbReference type="Gene3D" id="1.20.1530.20">
    <property type="match status" value="1"/>
</dbReference>
<dbReference type="InterPro" id="IPR038770">
    <property type="entry name" value="Na+/solute_symporter_sf"/>
</dbReference>
<feature type="transmembrane region" description="Helical" evidence="2">
    <location>
        <begin position="143"/>
        <end position="162"/>
    </location>
</feature>
<feature type="transmembrane region" description="Helical" evidence="2">
    <location>
        <begin position="174"/>
        <end position="201"/>
    </location>
</feature>
<dbReference type="Proteomes" id="UP000028045">
    <property type="component" value="Unassembled WGS sequence"/>
</dbReference>
<feature type="compositionally biased region" description="Polar residues" evidence="1">
    <location>
        <begin position="440"/>
        <end position="449"/>
    </location>
</feature>
<dbReference type="PANTHER" id="PTHR18640">
    <property type="entry name" value="SOLUTE CARRIER FAMILY 10 MEMBER 7"/>
    <property type="match status" value="1"/>
</dbReference>
<feature type="transmembrane region" description="Helical" evidence="2">
    <location>
        <begin position="32"/>
        <end position="54"/>
    </location>
</feature>
<keyword evidence="2" id="KW-0472">Membrane</keyword>
<feature type="transmembrane region" description="Helical" evidence="2">
    <location>
        <begin position="384"/>
        <end position="408"/>
    </location>
</feature>
<evidence type="ECO:0000256" key="2">
    <source>
        <dbReference type="SAM" id="Phobius"/>
    </source>
</evidence>
<protein>
    <recommendedName>
        <fullName evidence="5">Sodium/bile acid cotransporter</fullName>
    </recommendedName>
</protein>
<feature type="region of interest" description="Disordered" evidence="1">
    <location>
        <begin position="429"/>
        <end position="449"/>
    </location>
</feature>
<reference evidence="3 4" key="1">
    <citation type="journal article" date="2014" name="BMC Genomics">
        <title>Comparative genome sequencing reveals chemotype-specific gene clusters in the toxigenic black mold Stachybotrys.</title>
        <authorList>
            <person name="Semeiks J."/>
            <person name="Borek D."/>
            <person name="Otwinowski Z."/>
            <person name="Grishin N.V."/>
        </authorList>
    </citation>
    <scope>NUCLEOTIDE SEQUENCE [LARGE SCALE GENOMIC DNA]</scope>
    <source>
        <strain evidence="4">CBS 109288 / IBT 7711</strain>
    </source>
</reference>
<name>A0A084B2U8_STACB</name>
<feature type="transmembrane region" description="Helical" evidence="2">
    <location>
        <begin position="98"/>
        <end position="123"/>
    </location>
</feature>
<evidence type="ECO:0000256" key="1">
    <source>
        <dbReference type="SAM" id="MobiDB-lite"/>
    </source>
</evidence>
<feature type="transmembrane region" description="Helical" evidence="2">
    <location>
        <begin position="66"/>
        <end position="86"/>
    </location>
</feature>
<dbReference type="Pfam" id="PF13593">
    <property type="entry name" value="SBF_like"/>
    <property type="match status" value="1"/>
</dbReference>
<evidence type="ECO:0000313" key="4">
    <source>
        <dbReference type="Proteomes" id="UP000028045"/>
    </source>
</evidence>
<keyword evidence="2" id="KW-1133">Transmembrane helix</keyword>
<feature type="transmembrane region" description="Helical" evidence="2">
    <location>
        <begin position="353"/>
        <end position="378"/>
    </location>
</feature>
<feature type="transmembrane region" description="Helical" evidence="2">
    <location>
        <begin position="288"/>
        <end position="311"/>
    </location>
</feature>
<sequence>MPQQRSPDDDSNNVEDSKPRTAASFAQSLAKFVLAQWLIILFGLGCLLAYYFPWVAARGGTIRSEYSILYGAVGFIFLVSGLQLSPAKLRVNLMNWRLHVLVQGISFLVIPAIVLGGFLPTAAVTHVSIAAGAAASNVPPTPILVGMLATACIPTTIASNVVMTRASGGDDAAAIISVVIGNVAGAFVSPLLIFGFMPAGAAFDAWRPASPSAMGAMYADVARQLGLSVVLPLAVGQGLRWWREDATVKVLEMLKLNKISAACLALLVWTTFSNAFHTGAIFQLSTAAVVFTIFINIALYFLYTIICFYAARPPAAVAAYINPRCADSTCGQKLPRFLRRIISVTRMSRQQTVAVCFCGAAKTTSLGIPLVTAMWANADDLTRAFIQIPVLLYTVEQVFMAQMLVYFFKWYITRGDKLDIEGRHALDEGETDAAERGQNHVAQTNNKRA</sequence>
<keyword evidence="2" id="KW-0812">Transmembrane</keyword>
<dbReference type="EMBL" id="KL648145">
    <property type="protein sequence ID" value="KEY71877.1"/>
    <property type="molecule type" value="Genomic_DNA"/>
</dbReference>
<organism evidence="3 4">
    <name type="scientific">Stachybotrys chartarum (strain CBS 109288 / IBT 7711)</name>
    <name type="common">Toxic black mold</name>
    <name type="synonym">Stilbospora chartarum</name>
    <dbReference type="NCBI Taxonomy" id="1280523"/>
    <lineage>
        <taxon>Eukaryota</taxon>
        <taxon>Fungi</taxon>
        <taxon>Dikarya</taxon>
        <taxon>Ascomycota</taxon>
        <taxon>Pezizomycotina</taxon>
        <taxon>Sordariomycetes</taxon>
        <taxon>Hypocreomycetidae</taxon>
        <taxon>Hypocreales</taxon>
        <taxon>Stachybotryaceae</taxon>
        <taxon>Stachybotrys</taxon>
    </lineage>
</organism>
<proteinExistence type="predicted"/>
<evidence type="ECO:0000313" key="3">
    <source>
        <dbReference type="EMBL" id="KEY71877.1"/>
    </source>
</evidence>